<dbReference type="Gene3D" id="1.10.10.10">
    <property type="entry name" value="Winged helix-like DNA-binding domain superfamily/Winged helix DNA-binding domain"/>
    <property type="match status" value="1"/>
</dbReference>
<dbReference type="InterPro" id="IPR036388">
    <property type="entry name" value="WH-like_DNA-bd_sf"/>
</dbReference>
<evidence type="ECO:0000313" key="8">
    <source>
        <dbReference type="EMBL" id="TYP75174.1"/>
    </source>
</evidence>
<keyword evidence="9" id="KW-1185">Reference proteome</keyword>
<evidence type="ECO:0000259" key="7">
    <source>
        <dbReference type="Pfam" id="PF08281"/>
    </source>
</evidence>
<dbReference type="InterPro" id="IPR013324">
    <property type="entry name" value="RNA_pol_sigma_r3/r4-like"/>
</dbReference>
<evidence type="ECO:0000313" key="9">
    <source>
        <dbReference type="Proteomes" id="UP000324376"/>
    </source>
</evidence>
<protein>
    <submittedName>
        <fullName evidence="8">RNA polymerase sigma-70 factor (ECF subfamily)</fullName>
    </submittedName>
</protein>
<evidence type="ECO:0000259" key="6">
    <source>
        <dbReference type="Pfam" id="PF04542"/>
    </source>
</evidence>
<dbReference type="NCBIfam" id="TIGR02937">
    <property type="entry name" value="sigma70-ECF"/>
    <property type="match status" value="1"/>
</dbReference>
<reference evidence="8 9" key="1">
    <citation type="submission" date="2019-07" db="EMBL/GenBank/DDBJ databases">
        <title>Genomic Encyclopedia of Archaeal and Bacterial Type Strains, Phase II (KMG-II): from individual species to whole genera.</title>
        <authorList>
            <person name="Goeker M."/>
        </authorList>
    </citation>
    <scope>NUCLEOTIDE SEQUENCE [LARGE SCALE GENOMIC DNA]</scope>
    <source>
        <strain evidence="8 9">DSM 17527</strain>
    </source>
</reference>
<keyword evidence="3" id="KW-0731">Sigma factor</keyword>
<name>A0A5S5C754_9FLAO</name>
<gene>
    <name evidence="8" type="ORF">BD809_103238</name>
</gene>
<dbReference type="AlphaFoldDB" id="A0A5S5C754"/>
<accession>A0A5S5C754</accession>
<dbReference type="PANTHER" id="PTHR43133:SF8">
    <property type="entry name" value="RNA POLYMERASE SIGMA FACTOR HI_1459-RELATED"/>
    <property type="match status" value="1"/>
</dbReference>
<comment type="similarity">
    <text evidence="1">Belongs to the sigma-70 factor family. ECF subfamily.</text>
</comment>
<proteinExistence type="inferred from homology"/>
<dbReference type="CDD" id="cd06171">
    <property type="entry name" value="Sigma70_r4"/>
    <property type="match status" value="1"/>
</dbReference>
<organism evidence="8 9">
    <name type="scientific">Aquimarina intermedia</name>
    <dbReference type="NCBI Taxonomy" id="350814"/>
    <lineage>
        <taxon>Bacteria</taxon>
        <taxon>Pseudomonadati</taxon>
        <taxon>Bacteroidota</taxon>
        <taxon>Flavobacteriia</taxon>
        <taxon>Flavobacteriales</taxon>
        <taxon>Flavobacteriaceae</taxon>
        <taxon>Aquimarina</taxon>
    </lineage>
</organism>
<dbReference type="InterPro" id="IPR013249">
    <property type="entry name" value="RNA_pol_sigma70_r4_t2"/>
</dbReference>
<dbReference type="Gene3D" id="1.10.1740.10">
    <property type="match status" value="1"/>
</dbReference>
<feature type="domain" description="RNA polymerase sigma-70 region 2" evidence="6">
    <location>
        <begin position="27"/>
        <end position="93"/>
    </location>
</feature>
<dbReference type="Proteomes" id="UP000324376">
    <property type="component" value="Unassembled WGS sequence"/>
</dbReference>
<dbReference type="RefSeq" id="WP_148782171.1">
    <property type="nucleotide sequence ID" value="NZ_VNHU01000003.1"/>
</dbReference>
<keyword evidence="4" id="KW-0238">DNA-binding</keyword>
<evidence type="ECO:0000256" key="3">
    <source>
        <dbReference type="ARBA" id="ARBA00023082"/>
    </source>
</evidence>
<feature type="domain" description="RNA polymerase sigma factor 70 region 4 type 2" evidence="7">
    <location>
        <begin position="126"/>
        <end position="176"/>
    </location>
</feature>
<dbReference type="InterPro" id="IPR013325">
    <property type="entry name" value="RNA_pol_sigma_r2"/>
</dbReference>
<sequence>MILTKENTEVLIAKCRNHDRNAQLEIYNRFYKAMFNTSYRIVKNQAEAEDIMQDAFLTAFTKLSSLESDSMFVAWLKRIVVNASLTALKKNNKYEEVALEAVDYKVSDDTYEMSADEMSNLKVNSVLESLKQLKTSYSTILSLYLIEGYDYDEIAKIMNISYSNCRTLVSRAKQSLKRKILITH</sequence>
<evidence type="ECO:0000256" key="2">
    <source>
        <dbReference type="ARBA" id="ARBA00023015"/>
    </source>
</evidence>
<dbReference type="GO" id="GO:0003677">
    <property type="term" value="F:DNA binding"/>
    <property type="evidence" value="ECO:0007669"/>
    <property type="project" value="UniProtKB-KW"/>
</dbReference>
<comment type="caution">
    <text evidence="8">The sequence shown here is derived from an EMBL/GenBank/DDBJ whole genome shotgun (WGS) entry which is preliminary data.</text>
</comment>
<dbReference type="Pfam" id="PF04542">
    <property type="entry name" value="Sigma70_r2"/>
    <property type="match status" value="1"/>
</dbReference>
<dbReference type="InterPro" id="IPR039425">
    <property type="entry name" value="RNA_pol_sigma-70-like"/>
</dbReference>
<dbReference type="GO" id="GO:0016987">
    <property type="term" value="F:sigma factor activity"/>
    <property type="evidence" value="ECO:0007669"/>
    <property type="project" value="UniProtKB-KW"/>
</dbReference>
<evidence type="ECO:0000256" key="4">
    <source>
        <dbReference type="ARBA" id="ARBA00023125"/>
    </source>
</evidence>
<dbReference type="InterPro" id="IPR007627">
    <property type="entry name" value="RNA_pol_sigma70_r2"/>
</dbReference>
<evidence type="ECO:0000256" key="5">
    <source>
        <dbReference type="ARBA" id="ARBA00023163"/>
    </source>
</evidence>
<dbReference type="GO" id="GO:0006352">
    <property type="term" value="P:DNA-templated transcription initiation"/>
    <property type="evidence" value="ECO:0007669"/>
    <property type="project" value="InterPro"/>
</dbReference>
<dbReference type="EMBL" id="VNHU01000003">
    <property type="protein sequence ID" value="TYP75174.1"/>
    <property type="molecule type" value="Genomic_DNA"/>
</dbReference>
<dbReference type="SUPFAM" id="SSF88946">
    <property type="entry name" value="Sigma2 domain of RNA polymerase sigma factors"/>
    <property type="match status" value="1"/>
</dbReference>
<dbReference type="SUPFAM" id="SSF88659">
    <property type="entry name" value="Sigma3 and sigma4 domains of RNA polymerase sigma factors"/>
    <property type="match status" value="1"/>
</dbReference>
<dbReference type="OrthoDB" id="1160671at2"/>
<keyword evidence="5" id="KW-0804">Transcription</keyword>
<evidence type="ECO:0000256" key="1">
    <source>
        <dbReference type="ARBA" id="ARBA00010641"/>
    </source>
</evidence>
<dbReference type="InterPro" id="IPR014284">
    <property type="entry name" value="RNA_pol_sigma-70_dom"/>
</dbReference>
<dbReference type="PANTHER" id="PTHR43133">
    <property type="entry name" value="RNA POLYMERASE ECF-TYPE SIGMA FACTO"/>
    <property type="match status" value="1"/>
</dbReference>
<keyword evidence="2" id="KW-0805">Transcription regulation</keyword>
<dbReference type="Pfam" id="PF08281">
    <property type="entry name" value="Sigma70_r4_2"/>
    <property type="match status" value="1"/>
</dbReference>